<feature type="transmembrane region" description="Helical" evidence="13">
    <location>
        <begin position="60"/>
        <end position="78"/>
    </location>
</feature>
<feature type="transmembrane region" description="Helical" evidence="13">
    <location>
        <begin position="20"/>
        <end position="40"/>
    </location>
</feature>
<reference evidence="15 16" key="1">
    <citation type="submission" date="2020-07" db="EMBL/GenBank/DDBJ databases">
        <title>Genomic Encyclopedia of Type Strains, Phase IV (KMG-V): Genome sequencing to study the core and pangenomes of soil and plant-associated prokaryotes.</title>
        <authorList>
            <person name="Whitman W."/>
        </authorList>
    </citation>
    <scope>NUCLEOTIDE SEQUENCE [LARGE SCALE GENOMIC DNA]</scope>
    <source>
        <strain evidence="15 16">AN3</strain>
    </source>
</reference>
<dbReference type="GO" id="GO:0046872">
    <property type="term" value="F:metal ion binding"/>
    <property type="evidence" value="ECO:0007669"/>
    <property type="project" value="UniProtKB-KW"/>
</dbReference>
<dbReference type="RefSeq" id="WP_182549928.1">
    <property type="nucleotide sequence ID" value="NZ_JACGXN010000003.1"/>
</dbReference>
<comment type="cofactor">
    <cofactor evidence="1">
        <name>heme b</name>
        <dbReference type="ChEBI" id="CHEBI:60344"/>
    </cofactor>
</comment>
<keyword evidence="9 13" id="KW-1133">Transmembrane helix</keyword>
<evidence type="ECO:0000256" key="7">
    <source>
        <dbReference type="ARBA" id="ARBA00022723"/>
    </source>
</evidence>
<evidence type="ECO:0000256" key="8">
    <source>
        <dbReference type="ARBA" id="ARBA00022982"/>
    </source>
</evidence>
<comment type="subcellular location">
    <subcellularLocation>
        <location evidence="2">Cell membrane</location>
        <topology evidence="2">Multi-pass membrane protein</topology>
    </subcellularLocation>
</comment>
<dbReference type="PANTHER" id="PTHR30529">
    <property type="entry name" value="CYTOCHROME B561"/>
    <property type="match status" value="1"/>
</dbReference>
<evidence type="ECO:0000256" key="6">
    <source>
        <dbReference type="ARBA" id="ARBA00022692"/>
    </source>
</evidence>
<feature type="transmembrane region" description="Helical" evidence="13">
    <location>
        <begin position="156"/>
        <end position="173"/>
    </location>
</feature>
<evidence type="ECO:0000256" key="11">
    <source>
        <dbReference type="ARBA" id="ARBA00023136"/>
    </source>
</evidence>
<evidence type="ECO:0000259" key="14">
    <source>
        <dbReference type="Pfam" id="PF01292"/>
    </source>
</evidence>
<evidence type="ECO:0000313" key="16">
    <source>
        <dbReference type="Proteomes" id="UP000549052"/>
    </source>
</evidence>
<dbReference type="EMBL" id="JACGXN010000003">
    <property type="protein sequence ID" value="MBA8879308.1"/>
    <property type="molecule type" value="Genomic_DNA"/>
</dbReference>
<dbReference type="Proteomes" id="UP000549052">
    <property type="component" value="Unassembled WGS sequence"/>
</dbReference>
<evidence type="ECO:0000256" key="12">
    <source>
        <dbReference type="ARBA" id="ARBA00037975"/>
    </source>
</evidence>
<evidence type="ECO:0000256" key="13">
    <source>
        <dbReference type="SAM" id="Phobius"/>
    </source>
</evidence>
<keyword evidence="8" id="KW-0249">Electron transport</keyword>
<accession>A0A839EM01</accession>
<dbReference type="PANTHER" id="PTHR30529:SF1">
    <property type="entry name" value="CYTOCHROME B561 HOMOLOG 2"/>
    <property type="match status" value="1"/>
</dbReference>
<gene>
    <name evidence="15" type="ORF">FHW16_003026</name>
</gene>
<evidence type="ECO:0000256" key="5">
    <source>
        <dbReference type="ARBA" id="ARBA00022617"/>
    </source>
</evidence>
<name>A0A839EM01_9HYPH</name>
<organism evidence="15 16">
    <name type="scientific">Phyllobacterium myrsinacearum</name>
    <dbReference type="NCBI Taxonomy" id="28101"/>
    <lineage>
        <taxon>Bacteria</taxon>
        <taxon>Pseudomonadati</taxon>
        <taxon>Pseudomonadota</taxon>
        <taxon>Alphaproteobacteria</taxon>
        <taxon>Hyphomicrobiales</taxon>
        <taxon>Phyllobacteriaceae</taxon>
        <taxon>Phyllobacterium</taxon>
    </lineage>
</organism>
<keyword evidence="11 13" id="KW-0472">Membrane</keyword>
<dbReference type="GO" id="GO:0020037">
    <property type="term" value="F:heme binding"/>
    <property type="evidence" value="ECO:0007669"/>
    <property type="project" value="TreeGrafter"/>
</dbReference>
<dbReference type="Pfam" id="PF01292">
    <property type="entry name" value="Ni_hydr_CYTB"/>
    <property type="match status" value="1"/>
</dbReference>
<dbReference type="InterPro" id="IPR052168">
    <property type="entry name" value="Cytochrome_b561_oxidase"/>
</dbReference>
<dbReference type="Gene3D" id="1.20.950.20">
    <property type="entry name" value="Transmembrane di-heme cytochromes, Chain C"/>
    <property type="match status" value="1"/>
</dbReference>
<keyword evidence="10" id="KW-0408">Iron</keyword>
<keyword evidence="16" id="KW-1185">Reference proteome</keyword>
<protein>
    <submittedName>
        <fullName evidence="15">Cytochrome b561</fullName>
    </submittedName>
</protein>
<dbReference type="GO" id="GO:0009055">
    <property type="term" value="F:electron transfer activity"/>
    <property type="evidence" value="ECO:0007669"/>
    <property type="project" value="InterPro"/>
</dbReference>
<dbReference type="GO" id="GO:0022904">
    <property type="term" value="P:respiratory electron transport chain"/>
    <property type="evidence" value="ECO:0007669"/>
    <property type="project" value="InterPro"/>
</dbReference>
<comment type="caution">
    <text evidence="15">The sequence shown here is derived from an EMBL/GenBank/DDBJ whole genome shotgun (WGS) entry which is preliminary data.</text>
</comment>
<keyword evidence="6 13" id="KW-0812">Transmembrane</keyword>
<evidence type="ECO:0000313" key="15">
    <source>
        <dbReference type="EMBL" id="MBA8879308.1"/>
    </source>
</evidence>
<proteinExistence type="inferred from homology"/>
<dbReference type="InterPro" id="IPR011577">
    <property type="entry name" value="Cyt_b561_bac/Ni-Hgenase"/>
</dbReference>
<sequence>MNDMTRRRAAAEKYPPSIRILHWLRAFLVLCLIATGWYMTRLSESDMNIASFLYPNHKQFGVLVWLLALVHLALRWRYAAALPRPPDMLTRWEKWLSQAVHRLLMTLTLLVPLLGYSLSSSFAQSDGVPFFFVSHIPEILPKNDTAFVLFQALHKYAAYLMLACIFLHVAGAVKHRLQDKRGETDVLSRML</sequence>
<dbReference type="InterPro" id="IPR016174">
    <property type="entry name" value="Di-haem_cyt_TM"/>
</dbReference>
<dbReference type="GO" id="GO:0005886">
    <property type="term" value="C:plasma membrane"/>
    <property type="evidence" value="ECO:0007669"/>
    <property type="project" value="UniProtKB-SubCell"/>
</dbReference>
<keyword evidence="4" id="KW-1003">Cell membrane</keyword>
<keyword evidence="7" id="KW-0479">Metal-binding</keyword>
<keyword evidence="5" id="KW-0349">Heme</keyword>
<evidence type="ECO:0000256" key="1">
    <source>
        <dbReference type="ARBA" id="ARBA00001970"/>
    </source>
</evidence>
<evidence type="ECO:0000256" key="10">
    <source>
        <dbReference type="ARBA" id="ARBA00023004"/>
    </source>
</evidence>
<feature type="transmembrane region" description="Helical" evidence="13">
    <location>
        <begin position="99"/>
        <end position="118"/>
    </location>
</feature>
<evidence type="ECO:0000256" key="9">
    <source>
        <dbReference type="ARBA" id="ARBA00022989"/>
    </source>
</evidence>
<keyword evidence="3" id="KW-0813">Transport</keyword>
<dbReference type="AlphaFoldDB" id="A0A839EM01"/>
<comment type="similarity">
    <text evidence="12">Belongs to the cytochrome b561 family.</text>
</comment>
<feature type="domain" description="Cytochrome b561 bacterial/Ni-hydrogenase" evidence="14">
    <location>
        <begin position="14"/>
        <end position="180"/>
    </location>
</feature>
<evidence type="ECO:0000256" key="3">
    <source>
        <dbReference type="ARBA" id="ARBA00022448"/>
    </source>
</evidence>
<evidence type="ECO:0000256" key="4">
    <source>
        <dbReference type="ARBA" id="ARBA00022475"/>
    </source>
</evidence>
<evidence type="ECO:0000256" key="2">
    <source>
        <dbReference type="ARBA" id="ARBA00004651"/>
    </source>
</evidence>
<dbReference type="SUPFAM" id="SSF81342">
    <property type="entry name" value="Transmembrane di-heme cytochromes"/>
    <property type="match status" value="1"/>
</dbReference>